<dbReference type="Pfam" id="PF00266">
    <property type="entry name" value="Aminotran_5"/>
    <property type="match status" value="1"/>
</dbReference>
<dbReference type="EMBL" id="CAIJEN010000008">
    <property type="protein sequence ID" value="CAD0090130.1"/>
    <property type="molecule type" value="Genomic_DNA"/>
</dbReference>
<gene>
    <name evidence="3" type="ORF">AWRI4619_LOCUS6201</name>
</gene>
<dbReference type="Proteomes" id="UP000716446">
    <property type="component" value="Unassembled WGS sequence"/>
</dbReference>
<accession>A0A9N8JRT5</accession>
<evidence type="ECO:0000313" key="3">
    <source>
        <dbReference type="EMBL" id="CAD0090130.1"/>
    </source>
</evidence>
<dbReference type="AlphaFoldDB" id="A0A9N8JRT5"/>
<proteinExistence type="predicted"/>
<evidence type="ECO:0000313" key="4">
    <source>
        <dbReference type="Proteomes" id="UP000716446"/>
    </source>
</evidence>
<dbReference type="InterPro" id="IPR015424">
    <property type="entry name" value="PyrdxlP-dep_Trfase"/>
</dbReference>
<dbReference type="InterPro" id="IPR015421">
    <property type="entry name" value="PyrdxlP-dep_Trfase_major"/>
</dbReference>
<dbReference type="SUPFAM" id="SSF53383">
    <property type="entry name" value="PLP-dependent transferases"/>
    <property type="match status" value="1"/>
</dbReference>
<keyword evidence="1" id="KW-0663">Pyridoxal phosphate</keyword>
<sequence length="337" mass="38018">MNTLNYLAERNEFSIYKIERTLPLTDDEICNDFETMLKRISEDGKKAKLALFDTITSLPAVRMPFERLAQLCRDHGILSCIDGARCVGQLPLNLSYLNPDFFVSNCHKWLYTPRACAVLYIPLQNRQLIRSTLPTGFNFLTKERATQTNSFVANLAAVATYDDTPYLCIPAALAWRKRIVYGNKMGEGAIINYNKDLARQGGQLMANLLGTEVLENKELTLGDCAMTNVRLPISGEKCSNALADSLNRVMNMDHNIAVNAYKNALWVRMSAQIYLRLEHFEAAARALEDVILGYTDVWSIYDDVITTEWNELQLSVPSCSGKCEQREPSKGLMRFGT</sequence>
<feature type="domain" description="Aminotransferase class V" evidence="2">
    <location>
        <begin position="33"/>
        <end position="219"/>
    </location>
</feature>
<dbReference type="PANTHER" id="PTHR43092:SF2">
    <property type="entry name" value="HERCYNYLCYSTEINE SULFOXIDE LYASE"/>
    <property type="match status" value="1"/>
</dbReference>
<keyword evidence="4" id="KW-1185">Reference proteome</keyword>
<evidence type="ECO:0000256" key="1">
    <source>
        <dbReference type="ARBA" id="ARBA00022898"/>
    </source>
</evidence>
<dbReference type="Gene3D" id="3.40.640.10">
    <property type="entry name" value="Type I PLP-dependent aspartate aminotransferase-like (Major domain)"/>
    <property type="match status" value="1"/>
</dbReference>
<dbReference type="InterPro" id="IPR000192">
    <property type="entry name" value="Aminotrans_V_dom"/>
</dbReference>
<protein>
    <recommendedName>
        <fullName evidence="2">Aminotransferase class V domain-containing protein</fullName>
    </recommendedName>
</protein>
<evidence type="ECO:0000259" key="2">
    <source>
        <dbReference type="Pfam" id="PF00266"/>
    </source>
</evidence>
<organism evidence="3 4">
    <name type="scientific">Aureobasidium vineae</name>
    <dbReference type="NCBI Taxonomy" id="2773715"/>
    <lineage>
        <taxon>Eukaryota</taxon>
        <taxon>Fungi</taxon>
        <taxon>Dikarya</taxon>
        <taxon>Ascomycota</taxon>
        <taxon>Pezizomycotina</taxon>
        <taxon>Dothideomycetes</taxon>
        <taxon>Dothideomycetidae</taxon>
        <taxon>Dothideales</taxon>
        <taxon>Saccotheciaceae</taxon>
        <taxon>Aureobasidium</taxon>
    </lineage>
</organism>
<dbReference type="PANTHER" id="PTHR43092">
    <property type="entry name" value="L-CYSTEINE DESULFHYDRASE"/>
    <property type="match status" value="1"/>
</dbReference>
<comment type="caution">
    <text evidence="3">The sequence shown here is derived from an EMBL/GenBank/DDBJ whole genome shotgun (WGS) entry which is preliminary data.</text>
</comment>
<name>A0A9N8JRT5_9PEZI</name>
<reference evidence="3" key="1">
    <citation type="submission" date="2020-06" db="EMBL/GenBank/DDBJ databases">
        <authorList>
            <person name="Onetto C."/>
        </authorList>
    </citation>
    <scope>NUCLEOTIDE SEQUENCE</scope>
</reference>